<organism evidence="2">
    <name type="scientific">Tenacibaculum sp. Pbs-1</name>
    <dbReference type="NCBI Taxonomy" id="3238748"/>
    <lineage>
        <taxon>Bacteria</taxon>
        <taxon>Pseudomonadati</taxon>
        <taxon>Bacteroidota</taxon>
        <taxon>Flavobacteriia</taxon>
        <taxon>Flavobacteriales</taxon>
        <taxon>Flavobacteriaceae</taxon>
        <taxon>Tenacibaculum</taxon>
    </lineage>
</organism>
<accession>A0AB33L1M9</accession>
<dbReference type="AlphaFoldDB" id="A0AB33L1M9"/>
<proteinExistence type="predicted"/>
<gene>
    <name evidence="2" type="ORF">Pbs1_19740</name>
</gene>
<protein>
    <recommendedName>
        <fullName evidence="1">Peptidase S24/S26A/S26B/S26C domain-containing protein</fullName>
    </recommendedName>
</protein>
<dbReference type="Pfam" id="PF00717">
    <property type="entry name" value="Peptidase_S24"/>
    <property type="match status" value="1"/>
</dbReference>
<dbReference type="SUPFAM" id="SSF51306">
    <property type="entry name" value="LexA/Signal peptidase"/>
    <property type="match status" value="1"/>
</dbReference>
<name>A0AB33L1M9_9FLAO</name>
<dbReference type="InterPro" id="IPR015927">
    <property type="entry name" value="Peptidase_S24_S26A/B/C"/>
</dbReference>
<feature type="domain" description="Peptidase S24/S26A/S26B/S26C" evidence="1">
    <location>
        <begin position="100"/>
        <end position="224"/>
    </location>
</feature>
<evidence type="ECO:0000259" key="1">
    <source>
        <dbReference type="Pfam" id="PF00717"/>
    </source>
</evidence>
<dbReference type="InterPro" id="IPR036286">
    <property type="entry name" value="LexA/Signal_pep-like_sf"/>
</dbReference>
<evidence type="ECO:0000313" key="2">
    <source>
        <dbReference type="EMBL" id="BFP68631.1"/>
    </source>
</evidence>
<dbReference type="CDD" id="cd06529">
    <property type="entry name" value="S24_LexA-like"/>
    <property type="match status" value="1"/>
</dbReference>
<dbReference type="InterPro" id="IPR039418">
    <property type="entry name" value="LexA-like"/>
</dbReference>
<dbReference type="EMBL" id="AP035888">
    <property type="protein sequence ID" value="BFP68631.1"/>
    <property type="molecule type" value="Genomic_DNA"/>
</dbReference>
<reference evidence="2" key="1">
    <citation type="submission" date="2024-08" db="EMBL/GenBank/DDBJ databases">
        <title>Whole genome sequence of Tenacibaculum sp. strain pbs-1 associated with black-spot shell disease in Akoya pearl oysters.</title>
        <authorList>
            <person name="Sakatoku A."/>
            <person name="Suzuki T."/>
            <person name="Hatano K."/>
            <person name="Seki M."/>
            <person name="Tanaka D."/>
            <person name="Nakamura S."/>
            <person name="Suzuki N."/>
            <person name="Isshiki T."/>
        </authorList>
    </citation>
    <scope>NUCLEOTIDE SEQUENCE</scope>
    <source>
        <strain evidence="2">Pbs-1</strain>
    </source>
</reference>
<dbReference type="Gene3D" id="2.10.109.10">
    <property type="entry name" value="Umud Fragment, subunit A"/>
    <property type="match status" value="1"/>
</dbReference>
<sequence>MIFAYLKFITMIFASSKQRLKHYLDTKGISKAKFYRDTGIKRGFLDSDKLNSSISDTFLATITDVYKDLNLSWLIAETGKMEVNSTDAKWIEYGQFKLVPLISKRARAGFLSGWEDDEYIEELPKIPWEVDREYKGNYLTFEVVGDSMECDNPRESILEGDLLLGREIRNEYWTSKLHIHKWDFIIVHKTEGILVKRIIEHDVSNGKLILKSLNPYYEDQTVYMNDLTGIFNIVDIKRSRRR</sequence>